<evidence type="ECO:0000256" key="6">
    <source>
        <dbReference type="SAM" id="Phobius"/>
    </source>
</evidence>
<dbReference type="GO" id="GO:0005886">
    <property type="term" value="C:plasma membrane"/>
    <property type="evidence" value="ECO:0007669"/>
    <property type="project" value="UniProtKB-SubCell"/>
</dbReference>
<feature type="transmembrane region" description="Helical" evidence="6">
    <location>
        <begin position="12"/>
        <end position="30"/>
    </location>
</feature>
<feature type="transmembrane region" description="Helical" evidence="6">
    <location>
        <begin position="114"/>
        <end position="137"/>
    </location>
</feature>
<feature type="domain" description="MASE1" evidence="7">
    <location>
        <begin position="20"/>
        <end position="295"/>
    </location>
</feature>
<evidence type="ECO:0000313" key="8">
    <source>
        <dbReference type="EMBL" id="PEH43409.1"/>
    </source>
</evidence>
<dbReference type="SUPFAM" id="SSF55785">
    <property type="entry name" value="PYP-like sensor domain (PAS domain)"/>
    <property type="match status" value="1"/>
</dbReference>
<feature type="transmembrane region" description="Helical" evidence="6">
    <location>
        <begin position="143"/>
        <end position="163"/>
    </location>
</feature>
<organism evidence="8 9">
    <name type="scientific">Burkholderia gladioli</name>
    <name type="common">Pseudomonas marginata</name>
    <name type="synonym">Phytomonas marginata</name>
    <dbReference type="NCBI Taxonomy" id="28095"/>
    <lineage>
        <taxon>Bacteria</taxon>
        <taxon>Pseudomonadati</taxon>
        <taxon>Pseudomonadota</taxon>
        <taxon>Betaproteobacteria</taxon>
        <taxon>Burkholderiales</taxon>
        <taxon>Burkholderiaceae</taxon>
        <taxon>Burkholderia</taxon>
    </lineage>
</organism>
<proteinExistence type="predicted"/>
<feature type="transmembrane region" description="Helical" evidence="6">
    <location>
        <begin position="276"/>
        <end position="293"/>
    </location>
</feature>
<dbReference type="Gene3D" id="3.30.450.20">
    <property type="entry name" value="PAS domain"/>
    <property type="match status" value="1"/>
</dbReference>
<keyword evidence="4 6" id="KW-1133">Transmembrane helix</keyword>
<evidence type="ECO:0000256" key="3">
    <source>
        <dbReference type="ARBA" id="ARBA00022692"/>
    </source>
</evidence>
<feature type="transmembrane region" description="Helical" evidence="6">
    <location>
        <begin position="216"/>
        <end position="235"/>
    </location>
</feature>
<comment type="caution">
    <text evidence="8">The sequence shown here is derived from an EMBL/GenBank/DDBJ whole genome shotgun (WGS) entry which is preliminary data.</text>
</comment>
<feature type="transmembrane region" description="Helical" evidence="6">
    <location>
        <begin position="184"/>
        <end position="204"/>
    </location>
</feature>
<name>A0A2A7SIY3_BURGA</name>
<evidence type="ECO:0000256" key="5">
    <source>
        <dbReference type="ARBA" id="ARBA00023136"/>
    </source>
</evidence>
<feature type="transmembrane region" description="Helical" evidence="6">
    <location>
        <begin position="84"/>
        <end position="102"/>
    </location>
</feature>
<dbReference type="AlphaFoldDB" id="A0A2A7SIY3"/>
<gene>
    <name evidence="8" type="ORF">CRM94_15330</name>
</gene>
<reference evidence="9" key="1">
    <citation type="submission" date="2017-09" db="EMBL/GenBank/DDBJ databases">
        <title>FDA dAtabase for Regulatory Grade micrObial Sequences (FDA-ARGOS): Supporting development and validation of Infectious Disease Dx tests.</title>
        <authorList>
            <person name="Minogue T."/>
            <person name="Wolcott M."/>
            <person name="Wasieloski L."/>
            <person name="Aguilar W."/>
            <person name="Moore D."/>
            <person name="Tallon L."/>
            <person name="Sadzewicz L."/>
            <person name="Ott S."/>
            <person name="Zhao X."/>
            <person name="Nagaraj S."/>
            <person name="Vavikolanu K."/>
            <person name="Aluvathingal J."/>
            <person name="Nadendla S."/>
            <person name="Sichtig H."/>
        </authorList>
    </citation>
    <scope>NUCLEOTIDE SEQUENCE [LARGE SCALE GENOMIC DNA]</scope>
    <source>
        <strain evidence="9">FDAARGOS_390</strain>
    </source>
</reference>
<accession>A0A2A7SIY3</accession>
<evidence type="ECO:0000313" key="9">
    <source>
        <dbReference type="Proteomes" id="UP000220629"/>
    </source>
</evidence>
<dbReference type="Proteomes" id="UP000220629">
    <property type="component" value="Unassembled WGS sequence"/>
</dbReference>
<dbReference type="EMBL" id="PDDY01000001">
    <property type="protein sequence ID" value="PEH43409.1"/>
    <property type="molecule type" value="Genomic_DNA"/>
</dbReference>
<evidence type="ECO:0000256" key="1">
    <source>
        <dbReference type="ARBA" id="ARBA00004651"/>
    </source>
</evidence>
<evidence type="ECO:0000256" key="4">
    <source>
        <dbReference type="ARBA" id="ARBA00022989"/>
    </source>
</evidence>
<sequence length="427" mass="46027">MATTRARPEFASAWWWVALYVLSGYLSYRLGAVDDSIDYIWLPTGVTVGAFMLRPVRDWPLLGGLFLLAQWLLGGFELGRWLDALLYAVDDVGAAALAVWLIQRTGFALEGLYFLRSVIFAGLLAGVVAALGDAAWLSLRGGHATLGAVAIGAASSFVGVLLVTPVLASWSRFRAHRSGDHERFDLWLGIACFVLMVVSATLVFSESAARIEDIGILFSLTYIPLFLTVVVTILLGGRSGSVSMLVLALIAIGLTAQDDGPFAWLDDHHGRSLLEVQFYLAIASLLVLTVSTLKTNRERVHEQAARQQNNVALALAGAGQLAYVLDPQSGQLEWTGELGRVFGAGITARQVASLPLLLERLHPDDRAALRESWSAEQAQDTRAPLRLRVIQPDGGTLAIVDHGSALRDASAEVAVFAGVWLLGDRSN</sequence>
<dbReference type="RefSeq" id="WP_096751719.1">
    <property type="nucleotide sequence ID" value="NZ_CADEPO010000008.1"/>
</dbReference>
<dbReference type="InterPro" id="IPR000014">
    <property type="entry name" value="PAS"/>
</dbReference>
<dbReference type="InterPro" id="IPR035965">
    <property type="entry name" value="PAS-like_dom_sf"/>
</dbReference>
<protein>
    <recommendedName>
        <fullName evidence="7">MASE1 domain-containing protein</fullName>
    </recommendedName>
</protein>
<dbReference type="InterPro" id="IPR007895">
    <property type="entry name" value="MASE1"/>
</dbReference>
<evidence type="ECO:0000256" key="2">
    <source>
        <dbReference type="ARBA" id="ARBA00022475"/>
    </source>
</evidence>
<keyword evidence="3 6" id="KW-0812">Transmembrane</keyword>
<dbReference type="Pfam" id="PF05231">
    <property type="entry name" value="MASE1"/>
    <property type="match status" value="1"/>
</dbReference>
<evidence type="ECO:0000259" key="7">
    <source>
        <dbReference type="Pfam" id="PF05231"/>
    </source>
</evidence>
<keyword evidence="2" id="KW-1003">Cell membrane</keyword>
<comment type="subcellular location">
    <subcellularLocation>
        <location evidence="1">Cell membrane</location>
        <topology evidence="1">Multi-pass membrane protein</topology>
    </subcellularLocation>
</comment>
<keyword evidence="5 6" id="KW-0472">Membrane</keyword>
<dbReference type="CDD" id="cd00130">
    <property type="entry name" value="PAS"/>
    <property type="match status" value="1"/>
</dbReference>
<feature type="transmembrane region" description="Helical" evidence="6">
    <location>
        <begin position="60"/>
        <end position="78"/>
    </location>
</feature>